<feature type="domain" description="SHSP" evidence="4">
    <location>
        <begin position="80"/>
        <end position="189"/>
    </location>
</feature>
<keyword evidence="6" id="KW-1185">Reference proteome</keyword>
<dbReference type="Proteomes" id="UP001044222">
    <property type="component" value="Chromosome 10"/>
</dbReference>
<dbReference type="GO" id="GO:0009408">
    <property type="term" value="P:response to heat"/>
    <property type="evidence" value="ECO:0007669"/>
    <property type="project" value="TreeGrafter"/>
</dbReference>
<name>A0A9D3M7T0_ANGAN</name>
<dbReference type="InterPro" id="IPR008978">
    <property type="entry name" value="HSP20-like_chaperone"/>
</dbReference>
<dbReference type="GO" id="GO:0005634">
    <property type="term" value="C:nucleus"/>
    <property type="evidence" value="ECO:0007669"/>
    <property type="project" value="TreeGrafter"/>
</dbReference>
<dbReference type="AlphaFoldDB" id="A0A9D3M7T0"/>
<feature type="compositionally biased region" description="Low complexity" evidence="3">
    <location>
        <begin position="252"/>
        <end position="266"/>
    </location>
</feature>
<dbReference type="GO" id="GO:0042026">
    <property type="term" value="P:protein refolding"/>
    <property type="evidence" value="ECO:0007669"/>
    <property type="project" value="TreeGrafter"/>
</dbReference>
<dbReference type="PRINTS" id="PR00299">
    <property type="entry name" value="ACRYSTALLIN"/>
</dbReference>
<dbReference type="PANTHER" id="PTHR45640">
    <property type="entry name" value="HEAT SHOCK PROTEIN HSP-12.2-RELATED"/>
    <property type="match status" value="1"/>
</dbReference>
<comment type="caution">
    <text evidence="5">The sequence shown here is derived from an EMBL/GenBank/DDBJ whole genome shotgun (WGS) entry which is preliminary data.</text>
</comment>
<evidence type="ECO:0000256" key="2">
    <source>
        <dbReference type="RuleBase" id="RU003616"/>
    </source>
</evidence>
<dbReference type="GO" id="GO:0005737">
    <property type="term" value="C:cytoplasm"/>
    <property type="evidence" value="ECO:0007669"/>
    <property type="project" value="TreeGrafter"/>
</dbReference>
<proteinExistence type="inferred from homology"/>
<reference evidence="5" key="1">
    <citation type="submission" date="2021-01" db="EMBL/GenBank/DDBJ databases">
        <title>A chromosome-scale assembly of European eel, Anguilla anguilla.</title>
        <authorList>
            <person name="Henkel C."/>
            <person name="Jong-Raadsen S.A."/>
            <person name="Dufour S."/>
            <person name="Weltzien F.-A."/>
            <person name="Palstra A.P."/>
            <person name="Pelster B."/>
            <person name="Spaink H.P."/>
            <person name="Van Den Thillart G.E."/>
            <person name="Jansen H."/>
            <person name="Zahm M."/>
            <person name="Klopp C."/>
            <person name="Cedric C."/>
            <person name="Louis A."/>
            <person name="Berthelot C."/>
            <person name="Parey E."/>
            <person name="Roest Crollius H."/>
            <person name="Montfort J."/>
            <person name="Robinson-Rechavi M."/>
            <person name="Bucao C."/>
            <person name="Bouchez O."/>
            <person name="Gislard M."/>
            <person name="Lluch J."/>
            <person name="Milhes M."/>
            <person name="Lampietro C."/>
            <person name="Lopez Roques C."/>
            <person name="Donnadieu C."/>
            <person name="Braasch I."/>
            <person name="Desvignes T."/>
            <person name="Postlethwait J."/>
            <person name="Bobe J."/>
            <person name="Guiguen Y."/>
            <person name="Dirks R."/>
        </authorList>
    </citation>
    <scope>NUCLEOTIDE SEQUENCE</scope>
    <source>
        <strain evidence="5">Tag_6206</strain>
        <tissue evidence="5">Liver</tissue>
    </source>
</reference>
<accession>A0A9D3M7T0</accession>
<evidence type="ECO:0000256" key="3">
    <source>
        <dbReference type="SAM" id="MobiDB-lite"/>
    </source>
</evidence>
<feature type="compositionally biased region" description="Acidic residues" evidence="3">
    <location>
        <begin position="342"/>
        <end position="351"/>
    </location>
</feature>
<organism evidence="5 6">
    <name type="scientific">Anguilla anguilla</name>
    <name type="common">European freshwater eel</name>
    <name type="synonym">Muraena anguilla</name>
    <dbReference type="NCBI Taxonomy" id="7936"/>
    <lineage>
        <taxon>Eukaryota</taxon>
        <taxon>Metazoa</taxon>
        <taxon>Chordata</taxon>
        <taxon>Craniata</taxon>
        <taxon>Vertebrata</taxon>
        <taxon>Euteleostomi</taxon>
        <taxon>Actinopterygii</taxon>
        <taxon>Neopterygii</taxon>
        <taxon>Teleostei</taxon>
        <taxon>Anguilliformes</taxon>
        <taxon>Anguillidae</taxon>
        <taxon>Anguilla</taxon>
    </lineage>
</organism>
<feature type="compositionally biased region" description="Acidic residues" evidence="3">
    <location>
        <begin position="231"/>
        <end position="243"/>
    </location>
</feature>
<comment type="similarity">
    <text evidence="1 2">Belongs to the small heat shock protein (HSP20) family.</text>
</comment>
<feature type="region of interest" description="Disordered" evidence="3">
    <location>
        <begin position="198"/>
        <end position="361"/>
    </location>
</feature>
<dbReference type="SUPFAM" id="SSF49764">
    <property type="entry name" value="HSP20-like chaperones"/>
    <property type="match status" value="1"/>
</dbReference>
<evidence type="ECO:0000256" key="1">
    <source>
        <dbReference type="PROSITE-ProRule" id="PRU00285"/>
    </source>
</evidence>
<sequence length="361" mass="39285">MAEEDKALPQPLFCRDLTWDPFRRWPQWSRIFDQDFGTPPFPMPCDLSWAESAGRQLGTSSWMGYRRAPLFSSSAQTPLHPCPKLPGGVSEILTGQDRWQVNLDVNHFSPEEISIKTKEGYLEITGKHEEREDEHGFVSRYFTRKYKLPAEIDLQHVSSSLSGDGVLSVEGPLPASSHTAEIVIPIQVEEKLQSSECNVKDDPAAGPSDEPQGGDQPQQAPAVQSESSMEQWEELQADDSEVLVEERATVSGGEEAPAQPEGGAAEEQVDPKPAQEEGNVGQELQEASGDQEDQPAPDGGAEGQGEPGETGPQQDAAGEPVQEAPESTSADPSQEAPRPEQDVPEQQEIEQVELTKGAPES</sequence>
<dbReference type="InterPro" id="IPR002068">
    <property type="entry name" value="A-crystallin/Hsp20_dom"/>
</dbReference>
<dbReference type="GO" id="GO:0043066">
    <property type="term" value="P:negative regulation of apoptotic process"/>
    <property type="evidence" value="ECO:0007669"/>
    <property type="project" value="TreeGrafter"/>
</dbReference>
<evidence type="ECO:0000313" key="5">
    <source>
        <dbReference type="EMBL" id="KAG5840428.1"/>
    </source>
</evidence>
<dbReference type="GO" id="GO:0051082">
    <property type="term" value="F:unfolded protein binding"/>
    <property type="evidence" value="ECO:0007669"/>
    <property type="project" value="TreeGrafter"/>
</dbReference>
<dbReference type="PROSITE" id="PS01031">
    <property type="entry name" value="SHSP"/>
    <property type="match status" value="1"/>
</dbReference>
<protein>
    <recommendedName>
        <fullName evidence="4">SHSP domain-containing protein</fullName>
    </recommendedName>
</protein>
<feature type="compositionally biased region" description="Low complexity" evidence="3">
    <location>
        <begin position="206"/>
        <end position="222"/>
    </location>
</feature>
<evidence type="ECO:0000259" key="4">
    <source>
        <dbReference type="PROSITE" id="PS01031"/>
    </source>
</evidence>
<dbReference type="EMBL" id="JAFIRN010000010">
    <property type="protein sequence ID" value="KAG5840428.1"/>
    <property type="molecule type" value="Genomic_DNA"/>
</dbReference>
<evidence type="ECO:0000313" key="6">
    <source>
        <dbReference type="Proteomes" id="UP001044222"/>
    </source>
</evidence>
<dbReference type="Gene3D" id="2.60.40.790">
    <property type="match status" value="1"/>
</dbReference>
<dbReference type="PANTHER" id="PTHR45640:SF7">
    <property type="entry name" value="HEAT SHOCK PROTEIN BETA-1"/>
    <property type="match status" value="1"/>
</dbReference>
<dbReference type="InterPro" id="IPR001436">
    <property type="entry name" value="Alpha-crystallin/sHSP_animal"/>
</dbReference>
<gene>
    <name evidence="5" type="ORF">ANANG_G00188710</name>
</gene>
<dbReference type="Pfam" id="PF00011">
    <property type="entry name" value="HSP20"/>
    <property type="match status" value="1"/>
</dbReference>